<dbReference type="RefSeq" id="WP_011714556.1">
    <property type="nucleotide sequence ID" value="NC_008576.1"/>
</dbReference>
<dbReference type="OrthoDB" id="8099120at2"/>
<gene>
    <name evidence="2" type="ordered locus">Mmc1_3001</name>
</gene>
<organism evidence="2 3">
    <name type="scientific">Magnetococcus marinus (strain ATCC BAA-1437 / JCM 17883 / MC-1)</name>
    <dbReference type="NCBI Taxonomy" id="156889"/>
    <lineage>
        <taxon>Bacteria</taxon>
        <taxon>Pseudomonadati</taxon>
        <taxon>Pseudomonadota</taxon>
        <taxon>Magnetococcia</taxon>
        <taxon>Magnetococcales</taxon>
        <taxon>Magnetococcaceae</taxon>
        <taxon>Magnetococcus</taxon>
    </lineage>
</organism>
<proteinExistence type="predicted"/>
<dbReference type="Pfam" id="PF05494">
    <property type="entry name" value="MlaC"/>
    <property type="match status" value="1"/>
</dbReference>
<dbReference type="EMBL" id="CP000471">
    <property type="protein sequence ID" value="ABK45492.1"/>
    <property type="molecule type" value="Genomic_DNA"/>
</dbReference>
<evidence type="ECO:0000313" key="2">
    <source>
        <dbReference type="EMBL" id="ABK45492.1"/>
    </source>
</evidence>
<name>A0LBZ9_MAGMM</name>
<evidence type="ECO:0000313" key="3">
    <source>
        <dbReference type="Proteomes" id="UP000002586"/>
    </source>
</evidence>
<evidence type="ECO:0000256" key="1">
    <source>
        <dbReference type="SAM" id="SignalP"/>
    </source>
</evidence>
<reference evidence="2 3" key="2">
    <citation type="journal article" date="2012" name="Int. J. Syst. Evol. Microbiol.">
        <title>Magnetococcus marinus gen. nov., sp. nov., a marine, magnetotactic bacterium that represents a novel lineage (Magnetococcaceae fam. nov.; Magnetococcales ord. nov.) at the base of the Alphaproteobacteria.</title>
        <authorList>
            <person name="Bazylinski D.A."/>
            <person name="Williams T.J."/>
            <person name="Lefevre C.T."/>
            <person name="Berg R.J."/>
            <person name="Zhang C.L."/>
            <person name="Bowser S.S."/>
            <person name="Dean A.J."/>
            <person name="Beveridge T.J."/>
        </authorList>
    </citation>
    <scope>NUCLEOTIDE SEQUENCE [LARGE SCALE GENOMIC DNA]</scope>
    <source>
        <strain evidence="3">ATCC BAA-1437 / JCM 17883 / MC-1</strain>
    </source>
</reference>
<protein>
    <submittedName>
        <fullName evidence="2">Toluene tolerance family protein</fullName>
    </submittedName>
</protein>
<accession>A0LBZ9</accession>
<sequence length="224" mass="25667" precursor="true">MIQHRTLAILYFLVALLLPLSSQAEPPTDPPATDAIQRSIKLALELLRDPAMAKPDMLESRRDKLRALIYGHFDFAMMSRGAIGSYWSNFTQKQKESFIDLFRQTLEDAYLDKVESYRGKGAEFAPEQRKSARIIILDSHVDLGGTPIKLTYLCLETPQGWKVVDLVLEGVSIIANYRKQFQYLLQQHEVEEMLEMLRKKIESNRQARMHVIDEAKAAEKASNL</sequence>
<dbReference type="AlphaFoldDB" id="A0LBZ9"/>
<dbReference type="HOGENOM" id="CLU_094502_3_1_5"/>
<dbReference type="Gene3D" id="3.10.450.710">
    <property type="entry name" value="Tgt2/MlaC"/>
    <property type="match status" value="1"/>
</dbReference>
<keyword evidence="3" id="KW-1185">Reference proteome</keyword>
<dbReference type="eggNOG" id="COG2854">
    <property type="taxonomic scope" value="Bacteria"/>
</dbReference>
<feature type="signal peptide" evidence="1">
    <location>
        <begin position="1"/>
        <end position="24"/>
    </location>
</feature>
<dbReference type="PANTHER" id="PTHR36573">
    <property type="entry name" value="INTERMEMBRANE PHOSPHOLIPID TRANSPORT SYSTEM BINDING PROTEIN MLAC"/>
    <property type="match status" value="1"/>
</dbReference>
<dbReference type="STRING" id="156889.Mmc1_3001"/>
<dbReference type="InterPro" id="IPR042245">
    <property type="entry name" value="Tgt2/MlaC_sf"/>
</dbReference>
<keyword evidence="1" id="KW-0732">Signal</keyword>
<feature type="chain" id="PRO_5005333587" evidence="1">
    <location>
        <begin position="25"/>
        <end position="224"/>
    </location>
</feature>
<dbReference type="PANTHER" id="PTHR36573:SF1">
    <property type="entry name" value="INTERMEMBRANE PHOSPHOLIPID TRANSPORT SYSTEM BINDING PROTEIN MLAC"/>
    <property type="match status" value="1"/>
</dbReference>
<dbReference type="InterPro" id="IPR008869">
    <property type="entry name" value="MlaC/ttg2D"/>
</dbReference>
<reference evidence="3" key="1">
    <citation type="journal article" date="2009" name="Appl. Environ. Microbiol.">
        <title>Complete genome sequence of the chemolithoautotrophic marine magnetotactic coccus strain MC-1.</title>
        <authorList>
            <person name="Schubbe S."/>
            <person name="Williams T.J."/>
            <person name="Xie G."/>
            <person name="Kiss H.E."/>
            <person name="Brettin T.S."/>
            <person name="Martinez D."/>
            <person name="Ross C.A."/>
            <person name="Schuler D."/>
            <person name="Cox B.L."/>
            <person name="Nealson K.H."/>
            <person name="Bazylinski D.A."/>
        </authorList>
    </citation>
    <scope>NUCLEOTIDE SEQUENCE [LARGE SCALE GENOMIC DNA]</scope>
    <source>
        <strain evidence="3">ATCC BAA-1437 / JCM 17883 / MC-1</strain>
    </source>
</reference>
<dbReference type="Proteomes" id="UP000002586">
    <property type="component" value="Chromosome"/>
</dbReference>
<dbReference type="KEGG" id="mgm:Mmc1_3001"/>